<evidence type="ECO:0000256" key="5">
    <source>
        <dbReference type="ARBA" id="ARBA00022475"/>
    </source>
</evidence>
<dbReference type="NCBIfam" id="TIGR03593">
    <property type="entry name" value="yidC_nterm"/>
    <property type="match status" value="1"/>
</dbReference>
<keyword evidence="9 14" id="KW-1133">Transmembrane helix</keyword>
<feature type="region of interest" description="Disordered" evidence="15">
    <location>
        <begin position="36"/>
        <end position="91"/>
    </location>
</feature>
<dbReference type="CDD" id="cd19961">
    <property type="entry name" value="EcYidC-like_peri"/>
    <property type="match status" value="1"/>
</dbReference>
<dbReference type="InterPro" id="IPR038221">
    <property type="entry name" value="YidC_periplasmic_sf"/>
</dbReference>
<evidence type="ECO:0000256" key="3">
    <source>
        <dbReference type="ARBA" id="ARBA00015325"/>
    </source>
</evidence>
<dbReference type="InterPro" id="IPR028055">
    <property type="entry name" value="YidC/Oxa/ALB_C"/>
</dbReference>
<dbReference type="AlphaFoldDB" id="A0A7W4YV79"/>
<dbReference type="PRINTS" id="PR00701">
    <property type="entry name" value="60KDINNERMP"/>
</dbReference>
<evidence type="ECO:0000256" key="1">
    <source>
        <dbReference type="ARBA" id="ARBA00004429"/>
    </source>
</evidence>
<evidence type="ECO:0000256" key="4">
    <source>
        <dbReference type="ARBA" id="ARBA00022448"/>
    </source>
</evidence>
<evidence type="ECO:0000256" key="6">
    <source>
        <dbReference type="ARBA" id="ARBA00022519"/>
    </source>
</evidence>
<reference evidence="18 19" key="1">
    <citation type="submission" date="2020-08" db="EMBL/GenBank/DDBJ databases">
        <title>The Agave Microbiome: Exploring the role of microbial communities in plant adaptations to desert environments.</title>
        <authorList>
            <person name="Partida-Martinez L.P."/>
        </authorList>
    </citation>
    <scope>NUCLEOTIDE SEQUENCE [LARGE SCALE GENOMIC DNA]</scope>
    <source>
        <strain evidence="18 19">AT3.9</strain>
    </source>
</reference>
<evidence type="ECO:0000259" key="17">
    <source>
        <dbReference type="Pfam" id="PF14849"/>
    </source>
</evidence>
<dbReference type="HAMAP" id="MF_01810">
    <property type="entry name" value="YidC_type1"/>
    <property type="match status" value="1"/>
</dbReference>
<dbReference type="GO" id="GO:0005886">
    <property type="term" value="C:plasma membrane"/>
    <property type="evidence" value="ECO:0007669"/>
    <property type="project" value="UniProtKB-SubCell"/>
</dbReference>
<evidence type="ECO:0000256" key="12">
    <source>
        <dbReference type="ARBA" id="ARBA00033245"/>
    </source>
</evidence>
<dbReference type="Proteomes" id="UP000532010">
    <property type="component" value="Unassembled WGS sequence"/>
</dbReference>
<dbReference type="GO" id="GO:0032977">
    <property type="term" value="F:membrane insertase activity"/>
    <property type="evidence" value="ECO:0007669"/>
    <property type="project" value="InterPro"/>
</dbReference>
<evidence type="ECO:0000256" key="11">
    <source>
        <dbReference type="ARBA" id="ARBA00023186"/>
    </source>
</evidence>
<feature type="transmembrane region" description="Helical" evidence="14">
    <location>
        <begin position="383"/>
        <end position="410"/>
    </location>
</feature>
<evidence type="ECO:0000256" key="2">
    <source>
        <dbReference type="ARBA" id="ARBA00010527"/>
    </source>
</evidence>
<sequence>MRDDNKNLIVAIVLSMAVLLGWQYFFAAPEAERQRLAAQQQQSTQVNPNAPNPPASPSQAGGAAPTVPGTVPSTPTAPTVETREAALARSPRVTIDTPAIAGSINLRGGRIDDVSLKNYRETVDPRSPIIVLLSPTGTQSPYYAEFGWVGAQAGNLPNQNTVWTADKASLTPGSPVTLTWQNEQGLAFRRTISVDDKFMFTVKDAVENRGSAPVTLQPYSLVSRHGKPVTLGYYVLHEGMIGVVGDEGLQEITYANLDKKEPVSGSNAVGELWNSVTGGFLGITDKYWAAAVIPDQTQPFQGSFTSQQGQTADRTYQATVAGASQTLQPGATTEVTQRFFAGAKEVATVDNYHNTLNIKNFDLLIDWGWFYFITKPLFKVLDFFFHLFGNFGIAILLVTVLLKILFFPLANKSYASMAKMKAVQPEMTSIRERYADDKMKQQQALMELYRKEKINPVAGCWPVLIQIPVFFALYKVLFVTIEMRHAPFFGWIRDLAAPDPTTIFNLFGLLPYNPGAVPVIGHFLMLGVWPILMGITMWLQMKMNPEPPDPVQKQVFAWMPVIFTFMLGSFPAGLVIYWAWNNLLSVSQQGFIMRRNGVKIELWDNLRKTFSRKASPAKG</sequence>
<dbReference type="RefSeq" id="WP_183447042.1">
    <property type="nucleotide sequence ID" value="NZ_JACHWB010000001.1"/>
</dbReference>
<dbReference type="PANTHER" id="PTHR12428">
    <property type="entry name" value="OXA1"/>
    <property type="match status" value="1"/>
</dbReference>
<dbReference type="CDD" id="cd20070">
    <property type="entry name" value="5TM_YidC_Alb3"/>
    <property type="match status" value="1"/>
</dbReference>
<dbReference type="EMBL" id="JACHWB010000001">
    <property type="protein sequence ID" value="MBB3017601.1"/>
    <property type="molecule type" value="Genomic_DNA"/>
</dbReference>
<keyword evidence="19" id="KW-1185">Reference proteome</keyword>
<feature type="transmembrane region" description="Helical" evidence="14">
    <location>
        <begin position="454"/>
        <end position="474"/>
    </location>
</feature>
<organism evidence="18 19">
    <name type="scientific">Microvirga lupini</name>
    <dbReference type="NCBI Taxonomy" id="420324"/>
    <lineage>
        <taxon>Bacteria</taxon>
        <taxon>Pseudomonadati</taxon>
        <taxon>Pseudomonadota</taxon>
        <taxon>Alphaproteobacteria</taxon>
        <taxon>Hyphomicrobiales</taxon>
        <taxon>Methylobacteriaceae</taxon>
        <taxon>Microvirga</taxon>
    </lineage>
</organism>
<keyword evidence="4 14" id="KW-0813">Transport</keyword>
<protein>
    <recommendedName>
        <fullName evidence="3 14">Membrane protein insertase YidC</fullName>
    </recommendedName>
    <alternativeName>
        <fullName evidence="13 14">Foldase YidC</fullName>
    </alternativeName>
    <alternativeName>
        <fullName evidence="12 14">Membrane integrase YidC</fullName>
    </alternativeName>
    <alternativeName>
        <fullName evidence="14">Membrane protein YidC</fullName>
    </alternativeName>
</protein>
<dbReference type="InterPro" id="IPR028053">
    <property type="entry name" value="Membr_insert_YidC_N"/>
</dbReference>
<dbReference type="InterPro" id="IPR047196">
    <property type="entry name" value="YidC_ALB_C"/>
</dbReference>
<name>A0A7W4YV79_9HYPH</name>
<gene>
    <name evidence="14" type="primary">yidC</name>
    <name evidence="18" type="ORF">FHR70_000641</name>
</gene>
<dbReference type="GO" id="GO:0015031">
    <property type="term" value="P:protein transport"/>
    <property type="evidence" value="ECO:0007669"/>
    <property type="project" value="UniProtKB-KW"/>
</dbReference>
<evidence type="ECO:0000256" key="13">
    <source>
        <dbReference type="ARBA" id="ARBA00033342"/>
    </source>
</evidence>
<comment type="caution">
    <text evidence="18">The sequence shown here is derived from an EMBL/GenBank/DDBJ whole genome shotgun (WGS) entry which is preliminary data.</text>
</comment>
<comment type="similarity">
    <text evidence="2 14">Belongs to the OXA1/ALB3/YidC family. Type 1 subfamily.</text>
</comment>
<dbReference type="Pfam" id="PF02096">
    <property type="entry name" value="60KD_IMP"/>
    <property type="match status" value="1"/>
</dbReference>
<evidence type="ECO:0000313" key="19">
    <source>
        <dbReference type="Proteomes" id="UP000532010"/>
    </source>
</evidence>
<dbReference type="GO" id="GO:0051205">
    <property type="term" value="P:protein insertion into membrane"/>
    <property type="evidence" value="ECO:0007669"/>
    <property type="project" value="TreeGrafter"/>
</dbReference>
<dbReference type="InterPro" id="IPR001708">
    <property type="entry name" value="YidC/ALB3/OXA1/COX18"/>
</dbReference>
<comment type="function">
    <text evidence="14">Required for the insertion and/or proper folding and/or complex formation of integral membrane proteins into the membrane. Involved in integration of membrane proteins that insert both dependently and independently of the Sec translocase complex, as well as at least some lipoproteins. Aids folding of multispanning membrane proteins.</text>
</comment>
<dbReference type="PRINTS" id="PR01900">
    <property type="entry name" value="YIDCPROTEIN"/>
</dbReference>
<evidence type="ECO:0000256" key="15">
    <source>
        <dbReference type="SAM" id="MobiDB-lite"/>
    </source>
</evidence>
<dbReference type="PANTHER" id="PTHR12428:SF65">
    <property type="entry name" value="CYTOCHROME C OXIDASE ASSEMBLY PROTEIN COX18, MITOCHONDRIAL"/>
    <property type="match status" value="1"/>
</dbReference>
<evidence type="ECO:0000256" key="8">
    <source>
        <dbReference type="ARBA" id="ARBA00022927"/>
    </source>
</evidence>
<dbReference type="InterPro" id="IPR019998">
    <property type="entry name" value="Membr_insert_YidC"/>
</dbReference>
<feature type="transmembrane region" description="Helical" evidence="14">
    <location>
        <begin position="555"/>
        <end position="580"/>
    </location>
</feature>
<feature type="domain" description="Membrane insertase YidC/Oxa/ALB C-terminal" evidence="16">
    <location>
        <begin position="391"/>
        <end position="594"/>
    </location>
</feature>
<feature type="compositionally biased region" description="Low complexity" evidence="15">
    <location>
        <begin position="57"/>
        <end position="80"/>
    </location>
</feature>
<keyword evidence="10 14" id="KW-0472">Membrane</keyword>
<keyword evidence="5 14" id="KW-1003">Cell membrane</keyword>
<evidence type="ECO:0000259" key="16">
    <source>
        <dbReference type="Pfam" id="PF02096"/>
    </source>
</evidence>
<keyword evidence="8 14" id="KW-0653">Protein transport</keyword>
<dbReference type="NCBIfam" id="NF002353">
    <property type="entry name" value="PRK01318.1-4"/>
    <property type="match status" value="1"/>
</dbReference>
<keyword evidence="7 14" id="KW-0812">Transmembrane</keyword>
<evidence type="ECO:0000256" key="14">
    <source>
        <dbReference type="HAMAP-Rule" id="MF_01810"/>
    </source>
</evidence>
<keyword evidence="11 14" id="KW-0143">Chaperone</keyword>
<feature type="transmembrane region" description="Helical" evidence="14">
    <location>
        <begin position="519"/>
        <end position="539"/>
    </location>
</feature>
<dbReference type="NCBIfam" id="TIGR03592">
    <property type="entry name" value="yidC_oxa1_cterm"/>
    <property type="match status" value="1"/>
</dbReference>
<comment type="subcellular location">
    <subcellularLocation>
        <location evidence="1">Cell inner membrane</location>
        <topology evidence="1">Multi-pass membrane protein</topology>
    </subcellularLocation>
    <subcellularLocation>
        <location evidence="14">Cell membrane</location>
        <topology evidence="14">Multi-pass membrane protein</topology>
    </subcellularLocation>
</comment>
<evidence type="ECO:0000256" key="7">
    <source>
        <dbReference type="ARBA" id="ARBA00022692"/>
    </source>
</evidence>
<evidence type="ECO:0000256" key="9">
    <source>
        <dbReference type="ARBA" id="ARBA00022989"/>
    </source>
</evidence>
<evidence type="ECO:0000313" key="18">
    <source>
        <dbReference type="EMBL" id="MBB3017601.1"/>
    </source>
</evidence>
<dbReference type="Pfam" id="PF14849">
    <property type="entry name" value="YidC_periplas"/>
    <property type="match status" value="1"/>
</dbReference>
<evidence type="ECO:0000256" key="10">
    <source>
        <dbReference type="ARBA" id="ARBA00023136"/>
    </source>
</evidence>
<accession>A0A7W4YV79</accession>
<comment type="subunit">
    <text evidence="14">Interacts with the Sec translocase complex via SecD. Specifically interacts with transmembrane segments of nascent integral membrane proteins during membrane integration.</text>
</comment>
<feature type="domain" description="Membrane insertase YidC N-terminal" evidence="17">
    <location>
        <begin position="92"/>
        <end position="380"/>
    </location>
</feature>
<dbReference type="Gene3D" id="2.70.98.90">
    <property type="match status" value="1"/>
</dbReference>
<proteinExistence type="inferred from homology"/>
<keyword evidence="6" id="KW-0997">Cell inner membrane</keyword>